<dbReference type="AlphaFoldDB" id="A0A655UST1"/>
<name>A0A655UST1_VIBCL</name>
<sequence>MELVTINGDQRFQTGFTRHTFGYTNDFWVLRPILPAGRNDLIGTIELPFATINENNVGDLAAIELLAVATFQHLRHRRVIIPTGDARDVVTPILLL</sequence>
<dbReference type="EMBL" id="CWQJ01000001">
    <property type="protein sequence ID" value="CSB54797.1"/>
    <property type="molecule type" value="Genomic_DNA"/>
</dbReference>
<accession>A0A655UST1</accession>
<evidence type="ECO:0000313" key="2">
    <source>
        <dbReference type="Proteomes" id="UP000046067"/>
    </source>
</evidence>
<dbReference type="Proteomes" id="UP000046067">
    <property type="component" value="Unassembled WGS sequence"/>
</dbReference>
<organism evidence="1 2">
    <name type="scientific">Vibrio cholerae</name>
    <dbReference type="NCBI Taxonomy" id="666"/>
    <lineage>
        <taxon>Bacteria</taxon>
        <taxon>Pseudomonadati</taxon>
        <taxon>Pseudomonadota</taxon>
        <taxon>Gammaproteobacteria</taxon>
        <taxon>Vibrionales</taxon>
        <taxon>Vibrionaceae</taxon>
        <taxon>Vibrio</taxon>
    </lineage>
</organism>
<evidence type="ECO:0000313" key="1">
    <source>
        <dbReference type="EMBL" id="CSB54797.1"/>
    </source>
</evidence>
<protein>
    <submittedName>
        <fullName evidence="1">Uncharacterized protein</fullName>
    </submittedName>
</protein>
<reference evidence="1 2" key="1">
    <citation type="submission" date="2015-07" db="EMBL/GenBank/DDBJ databases">
        <authorList>
            <consortium name="Pathogen Informatics"/>
        </authorList>
    </citation>
    <scope>NUCLEOTIDE SEQUENCE [LARGE SCALE GENOMIC DNA]</scope>
    <source>
        <strain evidence="1 2">A325</strain>
    </source>
</reference>
<gene>
    <name evidence="1" type="ORF">ERS013201_00227</name>
</gene>
<proteinExistence type="predicted"/>